<organism evidence="2">
    <name type="scientific">viral metagenome</name>
    <dbReference type="NCBI Taxonomy" id="1070528"/>
    <lineage>
        <taxon>unclassified sequences</taxon>
        <taxon>metagenomes</taxon>
        <taxon>organismal metagenomes</taxon>
    </lineage>
</organism>
<dbReference type="InterPro" id="IPR029063">
    <property type="entry name" value="SAM-dependent_MTases_sf"/>
</dbReference>
<dbReference type="InterPro" id="IPR053188">
    <property type="entry name" value="FkbM_Methyltransferase"/>
</dbReference>
<dbReference type="SUPFAM" id="SSF53335">
    <property type="entry name" value="S-adenosyl-L-methionine-dependent methyltransferases"/>
    <property type="match status" value="1"/>
</dbReference>
<dbReference type="GO" id="GO:0008171">
    <property type="term" value="F:O-methyltransferase activity"/>
    <property type="evidence" value="ECO:0007669"/>
    <property type="project" value="TreeGrafter"/>
</dbReference>
<dbReference type="InterPro" id="IPR006342">
    <property type="entry name" value="FkbM_mtfrase"/>
</dbReference>
<feature type="domain" description="Methyltransferase FkbM" evidence="1">
    <location>
        <begin position="38"/>
        <end position="194"/>
    </location>
</feature>
<proteinExistence type="predicted"/>
<dbReference type="Pfam" id="PF05050">
    <property type="entry name" value="Methyltransf_21"/>
    <property type="match status" value="1"/>
</dbReference>
<evidence type="ECO:0000259" key="1">
    <source>
        <dbReference type="Pfam" id="PF05050"/>
    </source>
</evidence>
<sequence>MAYNWTFNLIDKTDIAVIFEIGSRDLLDANTLAQHYDTIVHAFEPNPDCVKICKKNNYDSRVIFNELAVSTQVGPIDFYSFDLDKYNNMGASSIYEIDFVKNRPISDPDYGRTDVQKKISVYSISIDEYCKQNFIIPDMICMDVQECELEVLKSASNILPKVKYIILEASNVPTYKNGCDFYDINTFLIDNNFRHIANNEHQKLNYNISLNLDSKNYSFCDLLYVNQKL</sequence>
<accession>A0A6C0DAE3</accession>
<dbReference type="PANTHER" id="PTHR36973:SF4">
    <property type="entry name" value="NODULATION PROTEIN"/>
    <property type="match status" value="1"/>
</dbReference>
<reference evidence="2" key="1">
    <citation type="journal article" date="2020" name="Nature">
        <title>Giant virus diversity and host interactions through global metagenomics.</title>
        <authorList>
            <person name="Schulz F."/>
            <person name="Roux S."/>
            <person name="Paez-Espino D."/>
            <person name="Jungbluth S."/>
            <person name="Walsh D.A."/>
            <person name="Denef V.J."/>
            <person name="McMahon K.D."/>
            <person name="Konstantinidis K.T."/>
            <person name="Eloe-Fadrosh E.A."/>
            <person name="Kyrpides N.C."/>
            <person name="Woyke T."/>
        </authorList>
    </citation>
    <scope>NUCLEOTIDE SEQUENCE</scope>
    <source>
        <strain evidence="2">GVMAG-M-3300023174-131</strain>
    </source>
</reference>
<evidence type="ECO:0000313" key="2">
    <source>
        <dbReference type="EMBL" id="QHT13340.1"/>
    </source>
</evidence>
<dbReference type="Gene3D" id="3.40.50.150">
    <property type="entry name" value="Vaccinia Virus protein VP39"/>
    <property type="match status" value="1"/>
</dbReference>
<dbReference type="PANTHER" id="PTHR36973">
    <property type="entry name" value="SLL1456 PROTEIN-RELATED"/>
    <property type="match status" value="1"/>
</dbReference>
<dbReference type="NCBIfam" id="TIGR01444">
    <property type="entry name" value="fkbM_fam"/>
    <property type="match status" value="1"/>
</dbReference>
<dbReference type="EMBL" id="MN739566">
    <property type="protein sequence ID" value="QHT13340.1"/>
    <property type="molecule type" value="Genomic_DNA"/>
</dbReference>
<name>A0A6C0DAE3_9ZZZZ</name>
<dbReference type="AlphaFoldDB" id="A0A6C0DAE3"/>
<protein>
    <recommendedName>
        <fullName evidence="1">Methyltransferase FkbM domain-containing protein</fullName>
    </recommendedName>
</protein>